<evidence type="ECO:0000256" key="1">
    <source>
        <dbReference type="ARBA" id="ARBA00022737"/>
    </source>
</evidence>
<evidence type="ECO:0000256" key="3">
    <source>
        <dbReference type="ARBA" id="ARBA00023602"/>
    </source>
</evidence>
<dbReference type="EMBL" id="JABSNW010000011">
    <property type="protein sequence ID" value="KAL2884555.1"/>
    <property type="molecule type" value="Genomic_DNA"/>
</dbReference>
<evidence type="ECO:0000313" key="8">
    <source>
        <dbReference type="Proteomes" id="UP001610728"/>
    </source>
</evidence>
<dbReference type="GeneID" id="98121704"/>
<gene>
    <name evidence="7" type="ORF">HOO65_110026</name>
</gene>
<dbReference type="Proteomes" id="UP001610728">
    <property type="component" value="Unassembled WGS sequence"/>
</dbReference>
<reference evidence="7 8" key="1">
    <citation type="submission" date="2020-05" db="EMBL/GenBank/DDBJ databases">
        <title>Ceratocystis lukuohia genome.</title>
        <authorList>
            <person name="Harrington T.C."/>
            <person name="Kim K."/>
            <person name="Mayers C.G."/>
        </authorList>
    </citation>
    <scope>NUCLEOTIDE SEQUENCE [LARGE SCALE GENOMIC DNA]</scope>
    <source>
        <strain evidence="7 8">C4212</strain>
    </source>
</reference>
<name>A0ABR4M8F5_9PEZI</name>
<keyword evidence="2 4" id="KW-0802">TPR repeat</keyword>
<proteinExistence type="inferred from homology"/>
<evidence type="ECO:0000256" key="4">
    <source>
        <dbReference type="PROSITE-ProRule" id="PRU00339"/>
    </source>
</evidence>
<dbReference type="PROSITE" id="PS50005">
    <property type="entry name" value="TPR"/>
    <property type="match status" value="1"/>
</dbReference>
<dbReference type="InterPro" id="IPR011990">
    <property type="entry name" value="TPR-like_helical_dom_sf"/>
</dbReference>
<dbReference type="RefSeq" id="XP_070855736.1">
    <property type="nucleotide sequence ID" value="XM_071001727.1"/>
</dbReference>
<dbReference type="Gene3D" id="1.25.40.10">
    <property type="entry name" value="Tetratricopeptide repeat domain"/>
    <property type="match status" value="1"/>
</dbReference>
<evidence type="ECO:0000256" key="5">
    <source>
        <dbReference type="SAM" id="MobiDB-lite"/>
    </source>
</evidence>
<accession>A0ABR4M8F5</accession>
<evidence type="ECO:0000256" key="2">
    <source>
        <dbReference type="ARBA" id="ARBA00022803"/>
    </source>
</evidence>
<dbReference type="PANTHER" id="PTHR46035:SF1">
    <property type="entry name" value="TETRATRICOPEPTIDE REPEAT PROTEIN 4"/>
    <property type="match status" value="1"/>
</dbReference>
<feature type="repeat" description="TPR" evidence="4">
    <location>
        <begin position="184"/>
        <end position="217"/>
    </location>
</feature>
<dbReference type="Pfam" id="PF18972">
    <property type="entry name" value="Wheel"/>
    <property type="match status" value="1"/>
</dbReference>
<dbReference type="SUPFAM" id="SSF48452">
    <property type="entry name" value="TPR-like"/>
    <property type="match status" value="1"/>
</dbReference>
<dbReference type="SMART" id="SM00028">
    <property type="entry name" value="TPR"/>
    <property type="match status" value="3"/>
</dbReference>
<evidence type="ECO:0000313" key="7">
    <source>
        <dbReference type="EMBL" id="KAL2884555.1"/>
    </source>
</evidence>
<comment type="similarity">
    <text evidence="3">Belongs to the TTC4 family.</text>
</comment>
<dbReference type="CDD" id="cd21381">
    <property type="entry name" value="CTWD_TTC4"/>
    <property type="match status" value="1"/>
</dbReference>
<feature type="compositionally biased region" description="Polar residues" evidence="5">
    <location>
        <begin position="16"/>
        <end position="29"/>
    </location>
</feature>
<keyword evidence="8" id="KW-1185">Reference proteome</keyword>
<dbReference type="InterPro" id="IPR019734">
    <property type="entry name" value="TPR_rpt"/>
</dbReference>
<dbReference type="PANTHER" id="PTHR46035">
    <property type="entry name" value="TETRATRICOPEPTIDE REPEAT PROTEIN 4"/>
    <property type="match status" value="1"/>
</dbReference>
<dbReference type="InterPro" id="IPR044059">
    <property type="entry name" value="Csn1/TTC4_wheel"/>
</dbReference>
<keyword evidence="1" id="KW-0677">Repeat</keyword>
<evidence type="ECO:0000259" key="6">
    <source>
        <dbReference type="Pfam" id="PF18972"/>
    </source>
</evidence>
<feature type="region of interest" description="Disordered" evidence="5">
    <location>
        <begin position="1"/>
        <end position="43"/>
    </location>
</feature>
<protein>
    <submittedName>
        <fullName evidence="7">Hsp70/Hsp90 co-chaperone cns1</fullName>
    </submittedName>
</protein>
<comment type="caution">
    <text evidence="7">The sequence shown here is derived from an EMBL/GenBank/DDBJ whole genome shotgun (WGS) entry which is preliminary data.</text>
</comment>
<organism evidence="7 8">
    <name type="scientific">Ceratocystis lukuohia</name>
    <dbReference type="NCBI Taxonomy" id="2019550"/>
    <lineage>
        <taxon>Eukaryota</taxon>
        <taxon>Fungi</taxon>
        <taxon>Dikarya</taxon>
        <taxon>Ascomycota</taxon>
        <taxon>Pezizomycotina</taxon>
        <taxon>Sordariomycetes</taxon>
        <taxon>Hypocreomycetidae</taxon>
        <taxon>Microascales</taxon>
        <taxon>Ceratocystidaceae</taxon>
        <taxon>Ceratocystis</taxon>
    </lineage>
</organism>
<feature type="domain" description="Cns1/TTC4 wheel" evidence="6">
    <location>
        <begin position="286"/>
        <end position="395"/>
    </location>
</feature>
<sequence length="406" mass="46133">MAQVNESAGAVADKLNASSDSQNEANSVDKSAPSIVGPMPLPGKTADEMYEELKSTPFFMTEIEDNDAVAAFQALDYEGTPLENATDFKNRGNEFFRSKQWKDAREFYTKGVEILWIEERKRSRGQITKNPETNLPDSPEEITRQKQMLESLYSNRAACNLELKNFRACWEDCTGALRLNPANVKCWYRSSKALLSVDRLDDATEALNRGLALDPENKSLLMVKEATEKRRAFIEAKKKADEEREATKKRRELLVRTALEARKITVRNTEKPPDMEDAAIRLAPNEDDPTSSLTFPTMLLYPTDYESDFIKAWSELDSLEAHLDYIFPLPWDTEQKYSIANVECYMETVSGGLLKIGKKLSLLRILSGGKVEVVDQVVKIFVVPKNKSEAWIKEFKEAKAKQQKKY</sequence>